<feature type="region of interest" description="Disordered" evidence="1">
    <location>
        <begin position="309"/>
        <end position="331"/>
    </location>
</feature>
<dbReference type="SUPFAM" id="SSF48403">
    <property type="entry name" value="Ankyrin repeat"/>
    <property type="match status" value="1"/>
</dbReference>
<evidence type="ECO:0000313" key="3">
    <source>
        <dbReference type="RefSeq" id="XP_065668550.1"/>
    </source>
</evidence>
<name>A0ABM4D2Q9_HYDVU</name>
<keyword evidence="2" id="KW-1185">Reference proteome</keyword>
<dbReference type="RefSeq" id="XP_065668550.1">
    <property type="nucleotide sequence ID" value="XM_065812478.1"/>
</dbReference>
<proteinExistence type="predicted"/>
<feature type="compositionally biased region" description="Low complexity" evidence="1">
    <location>
        <begin position="315"/>
        <end position="325"/>
    </location>
</feature>
<organism evidence="2 3">
    <name type="scientific">Hydra vulgaris</name>
    <name type="common">Hydra</name>
    <name type="synonym">Hydra attenuata</name>
    <dbReference type="NCBI Taxonomy" id="6087"/>
    <lineage>
        <taxon>Eukaryota</taxon>
        <taxon>Metazoa</taxon>
        <taxon>Cnidaria</taxon>
        <taxon>Hydrozoa</taxon>
        <taxon>Hydroidolina</taxon>
        <taxon>Anthoathecata</taxon>
        <taxon>Aplanulata</taxon>
        <taxon>Hydridae</taxon>
        <taxon>Hydra</taxon>
    </lineage>
</organism>
<feature type="region of interest" description="Disordered" evidence="1">
    <location>
        <begin position="718"/>
        <end position="739"/>
    </location>
</feature>
<reference evidence="3" key="1">
    <citation type="submission" date="2025-08" db="UniProtKB">
        <authorList>
            <consortium name="RefSeq"/>
        </authorList>
    </citation>
    <scope>IDENTIFICATION</scope>
</reference>
<feature type="compositionally biased region" description="Basic and acidic residues" evidence="1">
    <location>
        <begin position="564"/>
        <end position="577"/>
    </location>
</feature>
<dbReference type="GeneID" id="100206656"/>
<gene>
    <name evidence="3" type="primary">LOC100206656</name>
</gene>
<feature type="compositionally biased region" description="Basic and acidic residues" evidence="1">
    <location>
        <begin position="718"/>
        <end position="736"/>
    </location>
</feature>
<feature type="region of interest" description="Disordered" evidence="1">
    <location>
        <begin position="555"/>
        <end position="577"/>
    </location>
</feature>
<protein>
    <submittedName>
        <fullName evidence="3">Serine-rich adhesin for platelets isoform X4</fullName>
    </submittedName>
</protein>
<evidence type="ECO:0000313" key="2">
    <source>
        <dbReference type="Proteomes" id="UP001652625"/>
    </source>
</evidence>
<sequence length="2136" mass="241059">MAEHVLNSNDFGYGPLHRAVILDNKNEIVRLLTSDIDTTVKDSLGFSAIDLAIILEKTELLPLLTGNQSKEISPKARLNFLKDEVEAESNRNEFYSLKCNYDVAEINLSKHGGKMSYANKQLLEESKEFVEITKETKKSDLDLISQKVNISNEIILDSSTNFIDQKVNIDMNKDEENWEIWDLNTQHEKSADKSEILFVDSNNIEGELTHSYQLDSFEAKQLNVYASPTKFNNSVDLNDFNEIGKEDSKGFSKSFSYISKNSSNKENVKGKHSTSLNLDKFKQWFSPLKKSSSEERLTRSNKKSSFNEDNRLLVSISPPDSASSSQDKKQSYTITFKPENRINNNKASTVLNTATLQKSMLAITLGVGLRENQTNDAICNALLPHTVVERGEFSLGENIEPSLSDESGDKFQRNNVIDFSPFEDMNLSHPKFSTPEEIVQTNNPIISNNSKDSIDVNIRKQGSHIRALNFESDSNSTPISLDKNENEQILFNDQMASGFRITLQDTDAISSNTTANVDNVNHFYNHKLLEKDEGLSEDYLRDSRLDSFELHEMECMGTSSARSSPEKVPPESEDGRENSVLYHQENGENRKMTLELLNYMPSILERSLEHESESRDSLDGTLASKLFNHSTDVKKQSDLTSDSFLDECVEINIEPKHEDSTKCHLDTPVTNVEQSSSHIDLNSAINTKNYDSNASGNAANTQPCTCRDEHGCNHVDLKTNTKEDNEQSEENKKQITAEKQNFGDIKQNFNGTFEDAKNGSTICDLYDLNQYLIQKAAILQNDKSSLVFEIPIDKLENCLSNTKHFDVVLTPNKNGNREIALTLNKETETNNILTPDKNDKKEVSLTLNKENETNNILTPDKNDKKEVSLTLNKENETNNILTPDKNDKKEIALTQNKESETNDILTSDKNDKKEISLTLNKENETNDIQTPDKNDKKEFELALNEESETNKILTPDKNDKKEITLTLNKKSETNDNQMPDKNGKKEFVLALNEESETNDIQTPDKNDKKEFELALNEESETNKVLTPDKNDKKEITSTLNKKSETNDIQMPDKNGKKEFVLALNEENETNDIQTPDKNDKKEFVLALNKESETNDIQMPDKNDKKEFVLALNEESETNDKNDKKEITSTLNKESETNDILMSDKNDKKEIALALNEVGEENFNLLYKSNKNDEADVITRHFKMNEINGSLTSNTNDETDTTQKLNNCNEMFNSQNSYGSDTNVSTAQEFVVDDSKKKLSKKCLWYNYTEDEIKVCNDGDVKAYESDAMEKVLVVEANPVYNTHHFLTSHNVNEDDDCLKNQQSTCDIKSECKVLYKEIYEKEINSNNFLMTEKLSATSFTSSKTITSSLTTSLKTSLTTISTTSTTTFSTALLTTSTVSDMSPTITSPTALKISATTSPATSPTTKPKILSPITPTKISPSLVTTPPKISPITTFSINSPTTFATTFGISSLTTSFNASISTPPTTPAKISLASPITPPKISPSLVTTPPKISPSPVTTPPKIFPITTFSINSPTTFATTSGTSSLATSFNAYLSTPPTTPAKTSLASSITPTSSSFKICSKISPITSSTTASATISNRKLPMITSTVLSTSEATSSTKTTTFASTTSNEYIETNNVTIEEETIRECIVRVNNLSDNEKDDVTHSFMSLRNLPKSNFIDNEIHAIYPTSGDTNSITMRRIIKKKESLIWDNLLPQYEECNENITKESLQQISHNFKEENQINFVNNEQNTNINAGKKEKDFFFKEPKTVFIDTLPERKLDINEDINEACEKIPLNISTHNELQKTECNENCKSADFKNQLDLSFNSNMLQENKLHVNFGNKNLNDADVHNFVHVKEVVMDVVIDEQLFQSKSSELDAWVTSIKSSLSNTKEVAKLYAMLSLNYFQVINESEDKCQKDLDNRQEYVNKAKICIDKARALYNILKDNEKCSFESVIKYLLEFQEDCFRLSWPEINKNAQALIVFLNSVLKESDVITKHIQFVGELVANPKMYLYNLSTPRIELLKTCFFEELKHFKKCNDNDYLIKCFIMISRYFVLLDQPTTESLTKEYLLPFINEKNGAEFLVSIVTYMGLFKSNSKNMDITCDATTSLILLTIIFQNKNFDFRNKKDLEQFLEITAKQFQFCNQERLKLLHCIKS</sequence>
<evidence type="ECO:0000256" key="1">
    <source>
        <dbReference type="SAM" id="MobiDB-lite"/>
    </source>
</evidence>
<dbReference type="Proteomes" id="UP001652625">
    <property type="component" value="Chromosome 12"/>
</dbReference>
<dbReference type="InterPro" id="IPR036770">
    <property type="entry name" value="Ankyrin_rpt-contain_sf"/>
</dbReference>
<accession>A0ABM4D2Q9</accession>